<dbReference type="Pfam" id="PF22813">
    <property type="entry name" value="TcaA_2nd"/>
    <property type="match status" value="1"/>
</dbReference>
<comment type="caution">
    <text evidence="2">The sequence shown here is derived from an EMBL/GenBank/DDBJ whole genome shotgun (WGS) entry which is preliminary data.</text>
</comment>
<gene>
    <name evidence="2" type="ORF">FD09_GL001247</name>
</gene>
<feature type="domain" description="TcaA second" evidence="1">
    <location>
        <begin position="35"/>
        <end position="123"/>
    </location>
</feature>
<dbReference type="PANTHER" id="PTHR40038">
    <property type="entry name" value="MEMBRANE-ASSOCIATED PROTEIN TCAA"/>
    <property type="match status" value="1"/>
</dbReference>
<evidence type="ECO:0000313" key="2">
    <source>
        <dbReference type="EMBL" id="KRL14087.1"/>
    </source>
</evidence>
<protein>
    <recommendedName>
        <fullName evidence="1">TcaA second domain-containing protein</fullName>
    </recommendedName>
</protein>
<dbReference type="AlphaFoldDB" id="A0A0R1N1F0"/>
<evidence type="ECO:0000313" key="3">
    <source>
        <dbReference type="Proteomes" id="UP000051330"/>
    </source>
</evidence>
<dbReference type="PANTHER" id="PTHR40038:SF1">
    <property type="entry name" value="MEMBRANE-ASSOCIATED PROTEIN TCAA"/>
    <property type="match status" value="1"/>
</dbReference>
<dbReference type="Proteomes" id="UP000051330">
    <property type="component" value="Unassembled WGS sequence"/>
</dbReference>
<evidence type="ECO:0000259" key="1">
    <source>
        <dbReference type="Pfam" id="PF22813"/>
    </source>
</evidence>
<dbReference type="PATRIC" id="fig|1423792.3.peg.1266"/>
<accession>A0A0R1N1F0</accession>
<dbReference type="EMBL" id="AZEC01000002">
    <property type="protein sequence ID" value="KRL14087.1"/>
    <property type="molecule type" value="Genomic_DNA"/>
</dbReference>
<dbReference type="OrthoDB" id="2327418at2"/>
<dbReference type="STRING" id="1423792.FD09_GL001247"/>
<dbReference type="InterPro" id="IPR054529">
    <property type="entry name" value="TcaA_2nd"/>
</dbReference>
<reference evidence="2 3" key="1">
    <citation type="journal article" date="2015" name="Genome Announc.">
        <title>Expanding the biotechnology potential of lactobacilli through comparative genomics of 213 strains and associated genera.</title>
        <authorList>
            <person name="Sun Z."/>
            <person name="Harris H.M."/>
            <person name="McCann A."/>
            <person name="Guo C."/>
            <person name="Argimon S."/>
            <person name="Zhang W."/>
            <person name="Yang X."/>
            <person name="Jeffery I.B."/>
            <person name="Cooney J.C."/>
            <person name="Kagawa T.F."/>
            <person name="Liu W."/>
            <person name="Song Y."/>
            <person name="Salvetti E."/>
            <person name="Wrobel A."/>
            <person name="Rasinkangas P."/>
            <person name="Parkhill J."/>
            <person name="Rea M.C."/>
            <person name="O'Sullivan O."/>
            <person name="Ritari J."/>
            <person name="Douillard F.P."/>
            <person name="Paul Ross R."/>
            <person name="Yang R."/>
            <person name="Briner A.E."/>
            <person name="Felis G.E."/>
            <person name="de Vos W.M."/>
            <person name="Barrangou R."/>
            <person name="Klaenhammer T.R."/>
            <person name="Caufield P.W."/>
            <person name="Cui Y."/>
            <person name="Zhang H."/>
            <person name="O'Toole P.W."/>
        </authorList>
    </citation>
    <scope>NUCLEOTIDE SEQUENCE [LARGE SCALE GENOMIC DNA]</scope>
    <source>
        <strain evidence="2 3">DSM 12744</strain>
    </source>
</reference>
<name>A0A0R1N1F0_9LACO</name>
<keyword evidence="3" id="KW-1185">Reference proteome</keyword>
<organism evidence="2 3">
    <name type="scientific">Schleiferilactobacillus perolens DSM 12744</name>
    <dbReference type="NCBI Taxonomy" id="1423792"/>
    <lineage>
        <taxon>Bacteria</taxon>
        <taxon>Bacillati</taxon>
        <taxon>Bacillota</taxon>
        <taxon>Bacilli</taxon>
        <taxon>Lactobacillales</taxon>
        <taxon>Lactobacillaceae</taxon>
        <taxon>Schleiferilactobacillus</taxon>
    </lineage>
</organism>
<sequence>MKTIKMRRWWVALLSIIVILGASYGTGYWLNGSRNKQLDTAITALKSNDAGQALAVLSAEDYDLTLTATNVKPLLAYLQAHPDKIAQLKRAAAADEADEVIDGLEFERIGMKWGIFPRYGFKVEGIHPRLTTNGTTTQVTVNNTLLRGVTGTVRNHRIGPYVPGRYTFVAKETQGKETAQSRRVIDLVGSDDPHVDLTFPDTAADMAKQDAAGNTTSNAADTPTQDQAEDLIEDVFEGIEAVSNGDQDSDSQRLPDYFVDGTKNKAYQRLLDHAQQYMSNAHIGEIDIDTNVTTNPSFTGQGGAGVQLPFTVRYSASDDDDTDASAQTYAYRATVELHNRQWQIKSLTQPERTNNTDD</sequence>
<proteinExistence type="predicted"/>